<dbReference type="Proteomes" id="UP000075424">
    <property type="component" value="Unassembled WGS sequence"/>
</dbReference>
<dbReference type="EMBL" id="LUCS01000009">
    <property type="protein sequence ID" value="KAF6512221.1"/>
    <property type="molecule type" value="Genomic_DNA"/>
</dbReference>
<dbReference type="AlphaFoldDB" id="A0A087LIF2"/>
<proteinExistence type="predicted"/>
<dbReference type="InterPro" id="IPR004038">
    <property type="entry name" value="Ribosomal_eL8/eL30/eS12/Gad45"/>
</dbReference>
<reference evidence="6 7" key="1">
    <citation type="submission" date="2016-01" db="EMBL/GenBank/DDBJ databases">
        <title>Draft Genome Sequences of Seven Thermophilic Sporeformers Isolated from Foods.</title>
        <authorList>
            <person name="Berendsen E.M."/>
            <person name="Wells-Bennik M.H."/>
            <person name="Krawcyk A.O."/>
            <person name="De Jong A."/>
            <person name="Holsappel S."/>
            <person name="Eijlander R.T."/>
            <person name="Kuipers O.P."/>
        </authorList>
    </citation>
    <scope>NUCLEOTIDE SEQUENCE [LARGE SCALE GENOMIC DNA]</scope>
    <source>
        <strain evidence="3 6">B4109</strain>
        <strain evidence="4 7">B4114</strain>
    </source>
</reference>
<gene>
    <name evidence="3" type="ORF">B4109_1066</name>
    <name evidence="4" type="ORF">B4114_0890</name>
    <name evidence="5" type="ORF">D9548_00200</name>
    <name evidence="2" type="ORF">GS8_520</name>
</gene>
<dbReference type="GO" id="GO:0005840">
    <property type="term" value="C:ribosome"/>
    <property type="evidence" value="ECO:0007669"/>
    <property type="project" value="UniProtKB-KW"/>
</dbReference>
<dbReference type="GeneID" id="89611531"/>
<evidence type="ECO:0000313" key="5">
    <source>
        <dbReference type="EMBL" id="RLQ15244.1"/>
    </source>
</evidence>
<dbReference type="PATRIC" id="fig|1422.12.peg.112"/>
<dbReference type="Proteomes" id="UP000266922">
    <property type="component" value="Unassembled WGS sequence"/>
</dbReference>
<evidence type="ECO:0000313" key="2">
    <source>
        <dbReference type="EMBL" id="KAF6512221.1"/>
    </source>
</evidence>
<dbReference type="EMBL" id="LQYV01000152">
    <property type="protein sequence ID" value="KYD20360.1"/>
    <property type="molecule type" value="Genomic_DNA"/>
</dbReference>
<keyword evidence="2" id="KW-0687">Ribonucleoprotein</keyword>
<keyword evidence="2" id="KW-0689">Ribosomal protein</keyword>
<evidence type="ECO:0000313" key="6">
    <source>
        <dbReference type="Proteomes" id="UP000075424"/>
    </source>
</evidence>
<dbReference type="Gene3D" id="3.30.1330.30">
    <property type="match status" value="1"/>
</dbReference>
<evidence type="ECO:0000313" key="3">
    <source>
        <dbReference type="EMBL" id="KYD20360.1"/>
    </source>
</evidence>
<dbReference type="RefSeq" id="WP_033008083.1">
    <property type="nucleotide sequence ID" value="NZ_CBCSGJ010000003.1"/>
</dbReference>
<comment type="caution">
    <text evidence="4">The sequence shown here is derived from an EMBL/GenBank/DDBJ whole genome shotgun (WGS) entry which is preliminary data.</text>
</comment>
<dbReference type="Proteomes" id="UP000773850">
    <property type="component" value="Unassembled WGS sequence"/>
</dbReference>
<name>A0A087LIF2_GEOSE</name>
<keyword evidence="9" id="KW-1185">Reference proteome</keyword>
<dbReference type="NCBIfam" id="NF005825">
    <property type="entry name" value="PRK07714.1"/>
    <property type="match status" value="1"/>
</dbReference>
<dbReference type="Pfam" id="PF01248">
    <property type="entry name" value="Ribosomal_L7Ae"/>
    <property type="match status" value="1"/>
</dbReference>
<evidence type="ECO:0000313" key="4">
    <source>
        <dbReference type="EMBL" id="KYD33280.1"/>
    </source>
</evidence>
<reference evidence="2 9" key="2">
    <citation type="submission" date="2016-03" db="EMBL/GenBank/DDBJ databases">
        <title>Spore heat resistance.</title>
        <authorList>
            <person name="Boekhorst J."/>
            <person name="Berendsen E.M."/>
            <person name="Wells-Bennik M.H."/>
            <person name="Kuipers O.P."/>
        </authorList>
    </citation>
    <scope>NUCLEOTIDE SEQUENCE [LARGE SCALE GENOMIC DNA]</scope>
    <source>
        <strain evidence="2 9">GS8</strain>
    </source>
</reference>
<organism evidence="4 7">
    <name type="scientific">Geobacillus stearothermophilus</name>
    <name type="common">Bacillus stearothermophilus</name>
    <dbReference type="NCBI Taxonomy" id="1422"/>
    <lineage>
        <taxon>Bacteria</taxon>
        <taxon>Bacillati</taxon>
        <taxon>Bacillota</taxon>
        <taxon>Bacilli</taxon>
        <taxon>Bacillales</taxon>
        <taxon>Anoxybacillaceae</taxon>
        <taxon>Geobacillus</taxon>
    </lineage>
</organism>
<evidence type="ECO:0000313" key="7">
    <source>
        <dbReference type="Proteomes" id="UP000075517"/>
    </source>
</evidence>
<feature type="domain" description="Ribosomal protein eL8/eL30/eS12/Gadd45" evidence="1">
    <location>
        <begin position="6"/>
        <end position="94"/>
    </location>
</feature>
<evidence type="ECO:0000313" key="9">
    <source>
        <dbReference type="Proteomes" id="UP000773850"/>
    </source>
</evidence>
<dbReference type="EMBL" id="RCTJ01000001">
    <property type="protein sequence ID" value="RLQ15244.1"/>
    <property type="molecule type" value="Genomic_DNA"/>
</dbReference>
<evidence type="ECO:0000259" key="1">
    <source>
        <dbReference type="Pfam" id="PF01248"/>
    </source>
</evidence>
<dbReference type="InterPro" id="IPR029064">
    <property type="entry name" value="Ribosomal_eL30-like_sf"/>
</dbReference>
<protein>
    <submittedName>
        <fullName evidence="2">Ribosomal protein L7Ae family protein</fullName>
    </submittedName>
    <submittedName>
        <fullName evidence="5">YlxQ family RNA-binding protein</fullName>
    </submittedName>
</protein>
<dbReference type="EMBL" id="LQYY01000091">
    <property type="protein sequence ID" value="KYD33280.1"/>
    <property type="molecule type" value="Genomic_DNA"/>
</dbReference>
<accession>A0A087LIF2</accession>
<accession>A0A163ZA53</accession>
<reference evidence="5 8" key="3">
    <citation type="submission" date="2018-10" db="EMBL/GenBank/DDBJ databases">
        <title>Geobacillus stearothermophilus in processing lines of powdered infant formula.</title>
        <authorList>
            <person name="Rhee M.S."/>
            <person name="Choi I.-G."/>
            <person name="Cho T.J."/>
            <person name="Park B."/>
        </authorList>
    </citation>
    <scope>NUCLEOTIDE SEQUENCE [LARGE SCALE GENOMIC DNA]</scope>
    <source>
        <strain evidence="5 8">FHS-PPGT130</strain>
    </source>
</reference>
<dbReference type="SUPFAM" id="SSF55315">
    <property type="entry name" value="L30e-like"/>
    <property type="match status" value="1"/>
</dbReference>
<dbReference type="Proteomes" id="UP000075517">
    <property type="component" value="Unassembled WGS sequence"/>
</dbReference>
<sequence>MKQNRWASLLGLAQRAGKVVSGEGLVVKEVQRGRARLVLLSEDASANTEKKVTDKCAFYGVPLCKVPDRYVLGGAIGKDARVVVAVTDEGFARQLQTMLDRSLWG</sequence>
<dbReference type="OrthoDB" id="9794863at2"/>
<evidence type="ECO:0000313" key="8">
    <source>
        <dbReference type="Proteomes" id="UP000266922"/>
    </source>
</evidence>